<dbReference type="GO" id="GO:0003677">
    <property type="term" value="F:DNA binding"/>
    <property type="evidence" value="ECO:0007669"/>
    <property type="project" value="UniProtKB-KW"/>
</dbReference>
<keyword evidence="1" id="KW-0238">DNA-binding</keyword>
<gene>
    <name evidence="4" type="primary">LOC102840923</name>
</gene>
<organism evidence="3 4">
    <name type="scientific">Chrysochloris asiatica</name>
    <name type="common">Cape golden mole</name>
    <dbReference type="NCBI Taxonomy" id="185453"/>
    <lineage>
        <taxon>Eukaryota</taxon>
        <taxon>Metazoa</taxon>
        <taxon>Chordata</taxon>
        <taxon>Craniata</taxon>
        <taxon>Vertebrata</taxon>
        <taxon>Euteleostomi</taxon>
        <taxon>Mammalia</taxon>
        <taxon>Eutheria</taxon>
        <taxon>Afrotheria</taxon>
        <taxon>Chrysochloridae</taxon>
        <taxon>Chrysochlorinae</taxon>
        <taxon>Chrysochloris</taxon>
    </lineage>
</organism>
<dbReference type="GeneID" id="102840923"/>
<dbReference type="CDD" id="cd00074">
    <property type="entry name" value="HFD_H2A"/>
    <property type="match status" value="1"/>
</dbReference>
<dbReference type="PANTHER" id="PTHR23430">
    <property type="entry name" value="HISTONE H2A"/>
    <property type="match status" value="1"/>
</dbReference>
<dbReference type="GO" id="GO:0030527">
    <property type="term" value="F:structural constituent of chromatin"/>
    <property type="evidence" value="ECO:0007669"/>
    <property type="project" value="InterPro"/>
</dbReference>
<protein>
    <recommendedName>
        <fullName evidence="1">Histone H2A</fullName>
    </recommendedName>
</protein>
<evidence type="ECO:0000259" key="2">
    <source>
        <dbReference type="Pfam" id="PF00125"/>
    </source>
</evidence>
<dbReference type="InterPro" id="IPR007125">
    <property type="entry name" value="H2A/H2B/H3"/>
</dbReference>
<dbReference type="AlphaFoldDB" id="A0A9B0WKF8"/>
<comment type="subunit">
    <text evidence="1">The nucleosome is a histone octamer containing two molecules each of H2A, H2B, H3 and H4 assembled in one H3-H4 heterotetramer and two H2A-H2B heterodimers. The octamer wraps approximately 147 bp of DNA.</text>
</comment>
<dbReference type="SMART" id="SM00414">
    <property type="entry name" value="H2A"/>
    <property type="match status" value="1"/>
</dbReference>
<evidence type="ECO:0000313" key="3">
    <source>
        <dbReference type="Proteomes" id="UP000504623"/>
    </source>
</evidence>
<keyword evidence="1" id="KW-0539">Nucleus</keyword>
<dbReference type="GO" id="GO:0005634">
    <property type="term" value="C:nucleus"/>
    <property type="evidence" value="ECO:0007669"/>
    <property type="project" value="UniProtKB-SubCell"/>
</dbReference>
<name>A0A9B0WKF8_CHRAS</name>
<comment type="subcellular location">
    <subcellularLocation>
        <location evidence="1">Nucleus</location>
    </subcellularLocation>
</comment>
<accession>A0A9B0WKF8</accession>
<dbReference type="SUPFAM" id="SSF47113">
    <property type="entry name" value="Histone-fold"/>
    <property type="match status" value="1"/>
</dbReference>
<comment type="similarity">
    <text evidence="1">Belongs to the histone H2A family.</text>
</comment>
<keyword evidence="1" id="KW-0158">Chromosome</keyword>
<dbReference type="RefSeq" id="XP_006859953.1">
    <property type="nucleotide sequence ID" value="XM_006859891.1"/>
</dbReference>
<keyword evidence="3" id="KW-1185">Reference proteome</keyword>
<evidence type="ECO:0000256" key="1">
    <source>
        <dbReference type="RuleBase" id="RU003767"/>
    </source>
</evidence>
<dbReference type="Gene3D" id="1.10.20.10">
    <property type="entry name" value="Histone, subunit A"/>
    <property type="match status" value="1"/>
</dbReference>
<sequence length="112" mass="12971">MSGKRKHRNCYRRRRQTNSCCAQVNLRFPKSCLNHLLQQGHYAHRLSSATPDFLAAILEYLTARILELADNEAHKDCRRLITPQHVDTAVCKQPELSHLFRNVTISQVNQMS</sequence>
<evidence type="ECO:0000313" key="4">
    <source>
        <dbReference type="RefSeq" id="XP_006859953.1"/>
    </source>
</evidence>
<dbReference type="GO" id="GO:0000786">
    <property type="term" value="C:nucleosome"/>
    <property type="evidence" value="ECO:0007669"/>
    <property type="project" value="UniProtKB-KW"/>
</dbReference>
<dbReference type="InterPro" id="IPR009072">
    <property type="entry name" value="Histone-fold"/>
</dbReference>
<reference evidence="4" key="1">
    <citation type="submission" date="2025-08" db="UniProtKB">
        <authorList>
            <consortium name="RefSeq"/>
        </authorList>
    </citation>
    <scope>IDENTIFICATION</scope>
    <source>
        <tissue evidence="4">Spleen</tissue>
    </source>
</reference>
<dbReference type="GO" id="GO:0046982">
    <property type="term" value="F:protein heterodimerization activity"/>
    <property type="evidence" value="ECO:0007669"/>
    <property type="project" value="InterPro"/>
</dbReference>
<dbReference type="InterPro" id="IPR002119">
    <property type="entry name" value="Histone_H2A"/>
</dbReference>
<dbReference type="OrthoDB" id="9421954at2759"/>
<keyword evidence="1" id="KW-0544">Nucleosome core</keyword>
<dbReference type="Pfam" id="PF00125">
    <property type="entry name" value="Histone"/>
    <property type="match status" value="1"/>
</dbReference>
<dbReference type="Proteomes" id="UP000504623">
    <property type="component" value="Unplaced"/>
</dbReference>
<feature type="domain" description="Core Histone H2A/H2B/H3" evidence="2">
    <location>
        <begin position="12"/>
        <end position="91"/>
    </location>
</feature>
<dbReference type="PRINTS" id="PR00620">
    <property type="entry name" value="HISTONEH2A"/>
</dbReference>
<proteinExistence type="inferred from homology"/>